<dbReference type="EMBL" id="UZAE01001599">
    <property type="protein sequence ID" value="VDN98815.1"/>
    <property type="molecule type" value="Genomic_DNA"/>
</dbReference>
<dbReference type="PANTHER" id="PTHR48169">
    <property type="entry name" value="DED DOMAIN-CONTAINING PROTEIN"/>
    <property type="match status" value="1"/>
</dbReference>
<sequence length="240" mass="26544">MVKVFRNLSSGEMQSELAYVGRKTDHSAYDAFVAVIMTHGGLGELYGVNGDAFPVHQLTLDFTAEKCPSLAGKPKLFFIQACRGDDYQLGYAVPANGASEGELSMHQGSSSLNPLQFRSSRLESNEAEDIDEEPAIAAAKLPKKQRLVPSFADFLLSYATLAGFKAQRDPQQGSIYIQTLCHYLELYGKSRSLLDIVTSVHREVSEKVFREAESTDNDGGTIFQQTPEVRHTLTRRVQFV</sequence>
<dbReference type="PANTHER" id="PTHR48169:SF7">
    <property type="entry name" value="CASPASE 10"/>
    <property type="match status" value="1"/>
</dbReference>
<dbReference type="GO" id="GO:0043067">
    <property type="term" value="P:regulation of programmed cell death"/>
    <property type="evidence" value="ECO:0007669"/>
    <property type="project" value="UniProtKB-ARBA"/>
</dbReference>
<dbReference type="GO" id="GO:0051604">
    <property type="term" value="P:protein maturation"/>
    <property type="evidence" value="ECO:0007669"/>
    <property type="project" value="UniProtKB-ARBA"/>
</dbReference>
<organism evidence="8">
    <name type="scientific">Rodentolepis nana</name>
    <name type="common">Dwarf tapeworm</name>
    <name type="synonym">Hymenolepis nana</name>
    <dbReference type="NCBI Taxonomy" id="102285"/>
    <lineage>
        <taxon>Eukaryota</taxon>
        <taxon>Metazoa</taxon>
        <taxon>Spiralia</taxon>
        <taxon>Lophotrochozoa</taxon>
        <taxon>Platyhelminthes</taxon>
        <taxon>Cestoda</taxon>
        <taxon>Eucestoda</taxon>
        <taxon>Cyclophyllidea</taxon>
        <taxon>Hymenolepididae</taxon>
        <taxon>Rodentolepis</taxon>
    </lineage>
</organism>
<reference evidence="6 7" key="2">
    <citation type="submission" date="2018-11" db="EMBL/GenBank/DDBJ databases">
        <authorList>
            <consortium name="Pathogen Informatics"/>
        </authorList>
    </citation>
    <scope>NUCLEOTIDE SEQUENCE [LARGE SCALE GENOMIC DNA]</scope>
</reference>
<name>A0A0R3T7B9_RODNA</name>
<accession>A0A0R3T7B9</accession>
<dbReference type="Pfam" id="PF00656">
    <property type="entry name" value="Peptidase_C14"/>
    <property type="match status" value="1"/>
</dbReference>
<dbReference type="InterPro" id="IPR011600">
    <property type="entry name" value="Pept_C14_caspase"/>
</dbReference>
<protein>
    <submittedName>
        <fullName evidence="8">CASP7</fullName>
    </submittedName>
</protein>
<evidence type="ECO:0000256" key="1">
    <source>
        <dbReference type="ARBA" id="ARBA00010134"/>
    </source>
</evidence>
<dbReference type="InterPro" id="IPR001309">
    <property type="entry name" value="Pept_C14_p20"/>
</dbReference>
<dbReference type="PRINTS" id="PR00376">
    <property type="entry name" value="IL1BCENZYME"/>
</dbReference>
<keyword evidence="7" id="KW-1185">Reference proteome</keyword>
<dbReference type="AlphaFoldDB" id="A0A0R3T7B9"/>
<dbReference type="Proteomes" id="UP000278807">
    <property type="component" value="Unassembled WGS sequence"/>
</dbReference>
<dbReference type="WBParaSite" id="HNAJ_0000295701-mRNA-1">
    <property type="protein sequence ID" value="HNAJ_0000295701-mRNA-1"/>
    <property type="gene ID" value="HNAJ_0000295701"/>
</dbReference>
<proteinExistence type="inferred from homology"/>
<dbReference type="InterPro" id="IPR015917">
    <property type="entry name" value="Pept_C14A"/>
</dbReference>
<dbReference type="GO" id="GO:0006508">
    <property type="term" value="P:proteolysis"/>
    <property type="evidence" value="ECO:0007669"/>
    <property type="project" value="InterPro"/>
</dbReference>
<evidence type="ECO:0000313" key="8">
    <source>
        <dbReference type="WBParaSite" id="HNAJ_0000295701-mRNA-1"/>
    </source>
</evidence>
<reference evidence="8" key="1">
    <citation type="submission" date="2017-02" db="UniProtKB">
        <authorList>
            <consortium name="WormBaseParasite"/>
        </authorList>
    </citation>
    <scope>IDENTIFICATION</scope>
</reference>
<evidence type="ECO:0000256" key="3">
    <source>
        <dbReference type="RuleBase" id="RU003971"/>
    </source>
</evidence>
<feature type="domain" description="Caspase family p20" evidence="5">
    <location>
        <begin position="1"/>
        <end position="86"/>
    </location>
</feature>
<dbReference type="InterPro" id="IPR002138">
    <property type="entry name" value="Pept_C14_p10"/>
</dbReference>
<dbReference type="PROSITE" id="PS01122">
    <property type="entry name" value="CASPASE_CYS"/>
    <property type="match status" value="1"/>
</dbReference>
<evidence type="ECO:0000313" key="6">
    <source>
        <dbReference type="EMBL" id="VDN98815.1"/>
    </source>
</evidence>
<dbReference type="InterPro" id="IPR029030">
    <property type="entry name" value="Caspase-like_dom_sf"/>
</dbReference>
<dbReference type="Gene3D" id="3.40.50.1460">
    <property type="match status" value="1"/>
</dbReference>
<evidence type="ECO:0000259" key="5">
    <source>
        <dbReference type="PROSITE" id="PS50208"/>
    </source>
</evidence>
<dbReference type="GO" id="GO:0006915">
    <property type="term" value="P:apoptotic process"/>
    <property type="evidence" value="ECO:0007669"/>
    <property type="project" value="UniProtKB-KW"/>
</dbReference>
<dbReference type="SMART" id="SM00115">
    <property type="entry name" value="CASc"/>
    <property type="match status" value="1"/>
</dbReference>
<dbReference type="GO" id="GO:0005737">
    <property type="term" value="C:cytoplasm"/>
    <property type="evidence" value="ECO:0007669"/>
    <property type="project" value="UniProtKB-ARBA"/>
</dbReference>
<dbReference type="OrthoDB" id="6114029at2759"/>
<evidence type="ECO:0000256" key="2">
    <source>
        <dbReference type="ARBA" id="ARBA00022703"/>
    </source>
</evidence>
<gene>
    <name evidence="6" type="ORF">HNAJ_LOCUS2956</name>
</gene>
<dbReference type="InterPro" id="IPR033139">
    <property type="entry name" value="Caspase_cys_AS"/>
</dbReference>
<dbReference type="PROSITE" id="PS50208">
    <property type="entry name" value="CASPASE_P20"/>
    <property type="match status" value="1"/>
</dbReference>
<evidence type="ECO:0000313" key="7">
    <source>
        <dbReference type="Proteomes" id="UP000278807"/>
    </source>
</evidence>
<evidence type="ECO:0000259" key="4">
    <source>
        <dbReference type="PROSITE" id="PS50207"/>
    </source>
</evidence>
<feature type="domain" description="Caspase family p10" evidence="4">
    <location>
        <begin position="148"/>
        <end position="240"/>
    </location>
</feature>
<keyword evidence="2" id="KW-0053">Apoptosis</keyword>
<dbReference type="GO" id="GO:0004197">
    <property type="term" value="F:cysteine-type endopeptidase activity"/>
    <property type="evidence" value="ECO:0007669"/>
    <property type="project" value="InterPro"/>
</dbReference>
<dbReference type="PROSITE" id="PS50207">
    <property type="entry name" value="CASPASE_P10"/>
    <property type="match status" value="1"/>
</dbReference>
<dbReference type="SUPFAM" id="SSF52129">
    <property type="entry name" value="Caspase-like"/>
    <property type="match status" value="1"/>
</dbReference>
<dbReference type="STRING" id="102285.A0A0R3T7B9"/>
<comment type="similarity">
    <text evidence="1 3">Belongs to the peptidase C14A family.</text>
</comment>